<dbReference type="Gene3D" id="3.10.50.40">
    <property type="match status" value="1"/>
</dbReference>
<evidence type="ECO:0000256" key="5">
    <source>
        <dbReference type="ARBA" id="ARBA00023110"/>
    </source>
</evidence>
<keyword evidence="4" id="KW-0963">Cytoplasm</keyword>
<reference evidence="12" key="1">
    <citation type="submission" date="2020-12" db="EMBL/GenBank/DDBJ databases">
        <title>Geomonas sp. Red875, isolated from river sediment.</title>
        <authorList>
            <person name="Xu Z."/>
            <person name="Zhang Z."/>
            <person name="Masuda Y."/>
            <person name="Itoh H."/>
            <person name="Senoo K."/>
        </authorList>
    </citation>
    <scope>NUCLEOTIDE SEQUENCE</scope>
    <source>
        <strain evidence="12">Red875</strain>
    </source>
</reference>
<evidence type="ECO:0000256" key="4">
    <source>
        <dbReference type="ARBA" id="ARBA00022490"/>
    </source>
</evidence>
<dbReference type="PANTHER" id="PTHR47861:SF3">
    <property type="entry name" value="FKBP-TYPE PEPTIDYL-PROLYL CIS-TRANS ISOMERASE SLYD"/>
    <property type="match status" value="1"/>
</dbReference>
<evidence type="ECO:0000313" key="12">
    <source>
        <dbReference type="EMBL" id="MBJ6725575.1"/>
    </source>
</evidence>
<comment type="catalytic activity">
    <reaction evidence="1 9 10">
        <text>[protein]-peptidylproline (omega=180) = [protein]-peptidylproline (omega=0)</text>
        <dbReference type="Rhea" id="RHEA:16237"/>
        <dbReference type="Rhea" id="RHEA-COMP:10747"/>
        <dbReference type="Rhea" id="RHEA-COMP:10748"/>
        <dbReference type="ChEBI" id="CHEBI:83833"/>
        <dbReference type="ChEBI" id="CHEBI:83834"/>
        <dbReference type="EC" id="5.2.1.8"/>
    </reaction>
</comment>
<dbReference type="Proteomes" id="UP000636888">
    <property type="component" value="Unassembled WGS sequence"/>
</dbReference>
<dbReference type="RefSeq" id="WP_199384463.1">
    <property type="nucleotide sequence ID" value="NZ_JAEMHM010000009.1"/>
</dbReference>
<dbReference type="PROSITE" id="PS50059">
    <property type="entry name" value="FKBP_PPIASE"/>
    <property type="match status" value="1"/>
</dbReference>
<evidence type="ECO:0000313" key="13">
    <source>
        <dbReference type="Proteomes" id="UP000636888"/>
    </source>
</evidence>
<dbReference type="PANTHER" id="PTHR47861">
    <property type="entry name" value="FKBP-TYPE PEPTIDYL-PROLYL CIS-TRANS ISOMERASE SLYD"/>
    <property type="match status" value="1"/>
</dbReference>
<gene>
    <name evidence="12" type="ORF">JFN93_12715</name>
</gene>
<keyword evidence="13" id="KW-1185">Reference proteome</keyword>
<dbReference type="GO" id="GO:0003755">
    <property type="term" value="F:peptidyl-prolyl cis-trans isomerase activity"/>
    <property type="evidence" value="ECO:0007669"/>
    <property type="project" value="UniProtKB-UniRule"/>
</dbReference>
<evidence type="ECO:0000256" key="3">
    <source>
        <dbReference type="ARBA" id="ARBA00006577"/>
    </source>
</evidence>
<dbReference type="InterPro" id="IPR001179">
    <property type="entry name" value="PPIase_FKBP_dom"/>
</dbReference>
<dbReference type="EMBL" id="JAEMHM010000009">
    <property type="protein sequence ID" value="MBJ6725575.1"/>
    <property type="molecule type" value="Genomic_DNA"/>
</dbReference>
<dbReference type="EC" id="5.2.1.8" evidence="10"/>
<sequence length="169" mass="18532">MAKKAKVGDKLQVHYTGKLDDGSVVETSGGKGYTVFAPFELVLGQECDELPPKVQKALVGMKPGQSTEIKVACEEAFGPRFEEWVFTVNRADLIIEEEVLPEWRYHFHSKKSVGPTDPKPGDRMELSLSDGSCVPAVVTEVTDTAYTFDANHPLAGRDLTYEVTLLSIG</sequence>
<dbReference type="AlphaFoldDB" id="A0A8J7LWC7"/>
<dbReference type="InterPro" id="IPR046357">
    <property type="entry name" value="PPIase_dom_sf"/>
</dbReference>
<comment type="caution">
    <text evidence="12">The sequence shown here is derived from an EMBL/GenBank/DDBJ whole genome shotgun (WGS) entry which is preliminary data.</text>
</comment>
<keyword evidence="5 9" id="KW-0697">Rotamase</keyword>
<dbReference type="SUPFAM" id="SSF54534">
    <property type="entry name" value="FKBP-like"/>
    <property type="match status" value="1"/>
</dbReference>
<protein>
    <recommendedName>
        <fullName evidence="10">Peptidyl-prolyl cis-trans isomerase</fullName>
        <ecNumber evidence="10">5.2.1.8</ecNumber>
    </recommendedName>
</protein>
<keyword evidence="6" id="KW-0143">Chaperone</keyword>
<dbReference type="Pfam" id="PF00254">
    <property type="entry name" value="FKBP_C"/>
    <property type="match status" value="1"/>
</dbReference>
<accession>A0A8J7LWC7</accession>
<keyword evidence="7 9" id="KW-0413">Isomerase</keyword>
<name>A0A8J7LWC7_9BACT</name>
<feature type="domain" description="PPIase FKBP-type" evidence="11">
    <location>
        <begin position="8"/>
        <end position="103"/>
    </location>
</feature>
<evidence type="ECO:0000256" key="2">
    <source>
        <dbReference type="ARBA" id="ARBA00004496"/>
    </source>
</evidence>
<evidence type="ECO:0000256" key="7">
    <source>
        <dbReference type="ARBA" id="ARBA00023235"/>
    </source>
</evidence>
<comment type="function">
    <text evidence="8">Also involved in hydrogenase metallocenter assembly, probably by participating in the nickel insertion step. This function in hydrogenase biosynthesis requires chaperone activity and the presence of the metal-binding domain, but not PPIase activity.</text>
</comment>
<proteinExistence type="inferred from homology"/>
<evidence type="ECO:0000256" key="1">
    <source>
        <dbReference type="ARBA" id="ARBA00000971"/>
    </source>
</evidence>
<comment type="similarity">
    <text evidence="3 10">Belongs to the FKBP-type PPIase family.</text>
</comment>
<evidence type="ECO:0000256" key="9">
    <source>
        <dbReference type="PROSITE-ProRule" id="PRU00277"/>
    </source>
</evidence>
<evidence type="ECO:0000256" key="8">
    <source>
        <dbReference type="ARBA" id="ARBA00037071"/>
    </source>
</evidence>
<evidence type="ECO:0000259" key="11">
    <source>
        <dbReference type="PROSITE" id="PS50059"/>
    </source>
</evidence>
<dbReference type="GO" id="GO:0005737">
    <property type="term" value="C:cytoplasm"/>
    <property type="evidence" value="ECO:0007669"/>
    <property type="project" value="UniProtKB-SubCell"/>
</dbReference>
<comment type="subcellular location">
    <subcellularLocation>
        <location evidence="2">Cytoplasm</location>
    </subcellularLocation>
</comment>
<evidence type="ECO:0000256" key="10">
    <source>
        <dbReference type="RuleBase" id="RU003915"/>
    </source>
</evidence>
<evidence type="ECO:0000256" key="6">
    <source>
        <dbReference type="ARBA" id="ARBA00023186"/>
    </source>
</evidence>
<dbReference type="GO" id="GO:0042026">
    <property type="term" value="P:protein refolding"/>
    <property type="evidence" value="ECO:0007669"/>
    <property type="project" value="UniProtKB-ARBA"/>
</dbReference>
<organism evidence="12 13">
    <name type="scientific">Geomesophilobacter sediminis</name>
    <dbReference type="NCBI Taxonomy" id="2798584"/>
    <lineage>
        <taxon>Bacteria</taxon>
        <taxon>Pseudomonadati</taxon>
        <taxon>Thermodesulfobacteriota</taxon>
        <taxon>Desulfuromonadia</taxon>
        <taxon>Geobacterales</taxon>
        <taxon>Geobacteraceae</taxon>
        <taxon>Geomesophilobacter</taxon>
    </lineage>
</organism>